<evidence type="ECO:0000313" key="1">
    <source>
        <dbReference type="EMBL" id="KAF2174511.1"/>
    </source>
</evidence>
<protein>
    <submittedName>
        <fullName evidence="1">Uncharacterized protein</fullName>
    </submittedName>
</protein>
<accession>A0A6A6D511</accession>
<dbReference type="EMBL" id="ML994859">
    <property type="protein sequence ID" value="KAF2174511.1"/>
    <property type="molecule type" value="Genomic_DNA"/>
</dbReference>
<dbReference type="Proteomes" id="UP000800200">
    <property type="component" value="Unassembled WGS sequence"/>
</dbReference>
<gene>
    <name evidence="1" type="ORF">K469DRAFT_708179</name>
</gene>
<proteinExistence type="predicted"/>
<organism evidence="1 2">
    <name type="scientific">Zopfia rhizophila CBS 207.26</name>
    <dbReference type="NCBI Taxonomy" id="1314779"/>
    <lineage>
        <taxon>Eukaryota</taxon>
        <taxon>Fungi</taxon>
        <taxon>Dikarya</taxon>
        <taxon>Ascomycota</taxon>
        <taxon>Pezizomycotina</taxon>
        <taxon>Dothideomycetes</taxon>
        <taxon>Dothideomycetes incertae sedis</taxon>
        <taxon>Zopfiaceae</taxon>
        <taxon>Zopfia</taxon>
    </lineage>
</organism>
<evidence type="ECO:0000313" key="2">
    <source>
        <dbReference type="Proteomes" id="UP000800200"/>
    </source>
</evidence>
<sequence length="73" mass="7806">MHAIPDALPVLLVTRLTTHVTVKGAGGVAGGAADISLFHGWHLILGTDAWVVMNCIKTATYFLLRTSFFPRTG</sequence>
<name>A0A6A6D511_9PEZI</name>
<keyword evidence="2" id="KW-1185">Reference proteome</keyword>
<reference evidence="1" key="1">
    <citation type="journal article" date="2020" name="Stud. Mycol.">
        <title>101 Dothideomycetes genomes: a test case for predicting lifestyles and emergence of pathogens.</title>
        <authorList>
            <person name="Haridas S."/>
            <person name="Albert R."/>
            <person name="Binder M."/>
            <person name="Bloem J."/>
            <person name="Labutti K."/>
            <person name="Salamov A."/>
            <person name="Andreopoulos B."/>
            <person name="Baker S."/>
            <person name="Barry K."/>
            <person name="Bills G."/>
            <person name="Bluhm B."/>
            <person name="Cannon C."/>
            <person name="Castanera R."/>
            <person name="Culley D."/>
            <person name="Daum C."/>
            <person name="Ezra D."/>
            <person name="Gonzalez J."/>
            <person name="Henrissat B."/>
            <person name="Kuo A."/>
            <person name="Liang C."/>
            <person name="Lipzen A."/>
            <person name="Lutzoni F."/>
            <person name="Magnuson J."/>
            <person name="Mondo S."/>
            <person name="Nolan M."/>
            <person name="Ohm R."/>
            <person name="Pangilinan J."/>
            <person name="Park H.-J."/>
            <person name="Ramirez L."/>
            <person name="Alfaro M."/>
            <person name="Sun H."/>
            <person name="Tritt A."/>
            <person name="Yoshinaga Y."/>
            <person name="Zwiers L.-H."/>
            <person name="Turgeon B."/>
            <person name="Goodwin S."/>
            <person name="Spatafora J."/>
            <person name="Crous P."/>
            <person name="Grigoriev I."/>
        </authorList>
    </citation>
    <scope>NUCLEOTIDE SEQUENCE</scope>
    <source>
        <strain evidence="1">CBS 207.26</strain>
    </source>
</reference>
<dbReference type="AlphaFoldDB" id="A0A6A6D511"/>